<dbReference type="Proteomes" id="UP000189941">
    <property type="component" value="Unassembled WGS sequence"/>
</dbReference>
<gene>
    <name evidence="2" type="ORF">SAMN02746011_00521</name>
</gene>
<keyword evidence="3" id="KW-1185">Reference proteome</keyword>
<dbReference type="EMBL" id="FUWO01000003">
    <property type="protein sequence ID" value="SJZ36456.1"/>
    <property type="molecule type" value="Genomic_DNA"/>
</dbReference>
<feature type="transmembrane region" description="Helical" evidence="1">
    <location>
        <begin position="9"/>
        <end position="29"/>
    </location>
</feature>
<feature type="transmembrane region" description="Helical" evidence="1">
    <location>
        <begin position="303"/>
        <end position="323"/>
    </location>
</feature>
<accession>A0A1T4K1V7</accession>
<dbReference type="RefSeq" id="WP_078755351.1">
    <property type="nucleotide sequence ID" value="NZ_FUWO01000003.1"/>
</dbReference>
<name>A0A1T4K1V7_9LACT</name>
<feature type="transmembrane region" description="Helical" evidence="1">
    <location>
        <begin position="335"/>
        <end position="359"/>
    </location>
</feature>
<dbReference type="STRING" id="1121925.SAMN02746011_00521"/>
<feature type="transmembrane region" description="Helical" evidence="1">
    <location>
        <begin position="72"/>
        <end position="87"/>
    </location>
</feature>
<dbReference type="Pfam" id="PF09852">
    <property type="entry name" value="DUF2079"/>
    <property type="match status" value="1"/>
</dbReference>
<feature type="transmembrane region" description="Helical" evidence="1">
    <location>
        <begin position="189"/>
        <end position="210"/>
    </location>
</feature>
<feature type="transmembrane region" description="Helical" evidence="1">
    <location>
        <begin position="277"/>
        <end position="294"/>
    </location>
</feature>
<feature type="transmembrane region" description="Helical" evidence="1">
    <location>
        <begin position="158"/>
        <end position="177"/>
    </location>
</feature>
<feature type="transmembrane region" description="Helical" evidence="1">
    <location>
        <begin position="41"/>
        <end position="60"/>
    </location>
</feature>
<keyword evidence="1" id="KW-0812">Transmembrane</keyword>
<dbReference type="InterPro" id="IPR018650">
    <property type="entry name" value="STSV1_Orf64"/>
</dbReference>
<keyword evidence="1" id="KW-0472">Membrane</keyword>
<dbReference type="AlphaFoldDB" id="A0A1T4K1V7"/>
<evidence type="ECO:0000313" key="2">
    <source>
        <dbReference type="EMBL" id="SJZ36456.1"/>
    </source>
</evidence>
<sequence length="670" mass="77419">MNKIKQTDVFFPFLNGYLIYAIISIFTQQQYGLYGNLDNDFSFLMVIISCSVITGGLFLFEKLFKLEAWRERLFIILFMLFFNIFAFKSKSMMVTLGSMLVLFVAYLYRRLNQKRYGDIYLLGIILLMLMAIYFMFNPSEVAIAEKFLVELTKNDKNSLMVILSSSVLLGALLFFKNKLRWLEKFKKHLPLVAGMIFVLQIILLSTIMIAKVKIFETPTFDMGIFTQMFANMKKGVGPVTTLERDRLLSHFSVHFSPIHYLLLPIYSIFPYAETLEVSQIILVASGVVPVYLIAKRLSFSQTLAYLLLLAYLLFPSLTTGHLYDYHENCFLAPLLLWLFYAVLIENKVLIVLFTILTLIIKEDATIYILSLGIYFLFQQSFNFTKSTKWMIAIFCLLLPSLYFVSVIHYLETVGTGAMTSRFGNFMIGDQEGLKFAVMNALKNPVYTIASVFTYRKTIYLATLLFSLGLLPLFQKYLINYVLLLPLLVINLLSDWPYQVDLFKQYHYGSSTLLFLLLMIAVYEMLKDQRKTLSLTAKRLLVFALIVSSGLQIRLILPKMDKWQTYQENQVHYEGIKTTLANIPATAKVASLSNYTTALADRHEVYDLFYHKNGEVDHELDYIVFEYNLLNNNSKESKIVNQYMEQGYVSSDLSSDFILILEKDNQPLNQE</sequence>
<organism evidence="2 3">
    <name type="scientific">Globicatella sulfidifaciens DSM 15739</name>
    <dbReference type="NCBI Taxonomy" id="1121925"/>
    <lineage>
        <taxon>Bacteria</taxon>
        <taxon>Bacillati</taxon>
        <taxon>Bacillota</taxon>
        <taxon>Bacilli</taxon>
        <taxon>Lactobacillales</taxon>
        <taxon>Aerococcaceae</taxon>
        <taxon>Globicatella</taxon>
    </lineage>
</organism>
<feature type="transmembrane region" description="Helical" evidence="1">
    <location>
        <begin position="389"/>
        <end position="410"/>
    </location>
</feature>
<reference evidence="3" key="1">
    <citation type="submission" date="2017-02" db="EMBL/GenBank/DDBJ databases">
        <authorList>
            <person name="Varghese N."/>
            <person name="Submissions S."/>
        </authorList>
    </citation>
    <scope>NUCLEOTIDE SEQUENCE [LARGE SCALE GENOMIC DNA]</scope>
    <source>
        <strain evidence="3">DSM 15739</strain>
    </source>
</reference>
<proteinExistence type="predicted"/>
<dbReference type="OrthoDB" id="2210955at2"/>
<keyword evidence="1" id="KW-1133">Transmembrane helix</keyword>
<evidence type="ECO:0000313" key="3">
    <source>
        <dbReference type="Proteomes" id="UP000189941"/>
    </source>
</evidence>
<evidence type="ECO:0000256" key="1">
    <source>
        <dbReference type="SAM" id="Phobius"/>
    </source>
</evidence>
<feature type="transmembrane region" description="Helical" evidence="1">
    <location>
        <begin position="366"/>
        <end position="383"/>
    </location>
</feature>
<feature type="transmembrane region" description="Helical" evidence="1">
    <location>
        <begin position="537"/>
        <end position="556"/>
    </location>
</feature>
<feature type="transmembrane region" description="Helical" evidence="1">
    <location>
        <begin position="505"/>
        <end position="525"/>
    </location>
</feature>
<feature type="transmembrane region" description="Helical" evidence="1">
    <location>
        <begin position="120"/>
        <end position="138"/>
    </location>
</feature>
<protein>
    <submittedName>
        <fullName evidence="2">Uncharacterized membrane protein</fullName>
    </submittedName>
</protein>
<feature type="transmembrane region" description="Helical" evidence="1">
    <location>
        <begin position="93"/>
        <end position="108"/>
    </location>
</feature>